<dbReference type="AlphaFoldDB" id="A0A8J3VV09"/>
<evidence type="ECO:0000313" key="2">
    <source>
        <dbReference type="EMBL" id="GIH19434.1"/>
    </source>
</evidence>
<protein>
    <submittedName>
        <fullName evidence="2">Uncharacterized protein</fullName>
    </submittedName>
</protein>
<evidence type="ECO:0000313" key="3">
    <source>
        <dbReference type="Proteomes" id="UP000642748"/>
    </source>
</evidence>
<keyword evidence="1" id="KW-0472">Membrane</keyword>
<proteinExistence type="predicted"/>
<gene>
    <name evidence="2" type="ORF">Raf01_76060</name>
</gene>
<keyword evidence="1" id="KW-0812">Transmembrane</keyword>
<accession>A0A8J3VV09</accession>
<dbReference type="EMBL" id="BONZ01000081">
    <property type="protein sequence ID" value="GIH19434.1"/>
    <property type="molecule type" value="Genomic_DNA"/>
</dbReference>
<sequence length="69" mass="7359">MIRGLGRFLFDFVVGDEWRIAVGVVAALLIGWVWLAAGAPVAAGVVVTALLMGSGFTVTMLREGRGRRK</sequence>
<feature type="transmembrane region" description="Helical" evidence="1">
    <location>
        <begin position="43"/>
        <end position="61"/>
    </location>
</feature>
<comment type="caution">
    <text evidence="2">The sequence shown here is derived from an EMBL/GenBank/DDBJ whole genome shotgun (WGS) entry which is preliminary data.</text>
</comment>
<evidence type="ECO:0000256" key="1">
    <source>
        <dbReference type="SAM" id="Phobius"/>
    </source>
</evidence>
<reference evidence="2" key="1">
    <citation type="submission" date="2021-01" db="EMBL/GenBank/DDBJ databases">
        <title>Whole genome shotgun sequence of Rugosimonospora africana NBRC 104875.</title>
        <authorList>
            <person name="Komaki H."/>
            <person name="Tamura T."/>
        </authorList>
    </citation>
    <scope>NUCLEOTIDE SEQUENCE</scope>
    <source>
        <strain evidence="2">NBRC 104875</strain>
    </source>
</reference>
<keyword evidence="3" id="KW-1185">Reference proteome</keyword>
<name>A0A8J3VV09_9ACTN</name>
<organism evidence="2 3">
    <name type="scientific">Rugosimonospora africana</name>
    <dbReference type="NCBI Taxonomy" id="556532"/>
    <lineage>
        <taxon>Bacteria</taxon>
        <taxon>Bacillati</taxon>
        <taxon>Actinomycetota</taxon>
        <taxon>Actinomycetes</taxon>
        <taxon>Micromonosporales</taxon>
        <taxon>Micromonosporaceae</taxon>
        <taxon>Rugosimonospora</taxon>
    </lineage>
</organism>
<dbReference type="Proteomes" id="UP000642748">
    <property type="component" value="Unassembled WGS sequence"/>
</dbReference>
<keyword evidence="1" id="KW-1133">Transmembrane helix</keyword>
<feature type="transmembrane region" description="Helical" evidence="1">
    <location>
        <begin position="20"/>
        <end position="37"/>
    </location>
</feature>